<reference evidence="1" key="1">
    <citation type="submission" date="2019-04" db="EMBL/GenBank/DDBJ databases">
        <title>Microbes associate with the intestines of laboratory mice.</title>
        <authorList>
            <person name="Navarre W."/>
            <person name="Wong E."/>
            <person name="Huang K."/>
            <person name="Tropini C."/>
            <person name="Ng K."/>
            <person name="Yu B."/>
        </authorList>
    </citation>
    <scope>NUCLEOTIDE SEQUENCE</scope>
    <source>
        <strain evidence="1">NM01_1-7b</strain>
    </source>
</reference>
<name>A0AC61RLL6_9FIRM</name>
<organism evidence="1 2">
    <name type="scientific">Petralouisia muris</name>
    <dbReference type="NCBI Taxonomy" id="3032872"/>
    <lineage>
        <taxon>Bacteria</taxon>
        <taxon>Bacillati</taxon>
        <taxon>Bacillota</taxon>
        <taxon>Clostridia</taxon>
        <taxon>Lachnospirales</taxon>
        <taxon>Lachnospiraceae</taxon>
        <taxon>Petralouisia</taxon>
    </lineage>
</organism>
<evidence type="ECO:0000313" key="1">
    <source>
        <dbReference type="EMBL" id="TGY85272.1"/>
    </source>
</evidence>
<comment type="caution">
    <text evidence="1">The sequence shown here is derived from an EMBL/GenBank/DDBJ whole genome shotgun (WGS) entry which is preliminary data.</text>
</comment>
<dbReference type="Proteomes" id="UP000304953">
    <property type="component" value="Unassembled WGS sequence"/>
</dbReference>
<evidence type="ECO:0000313" key="2">
    <source>
        <dbReference type="Proteomes" id="UP000304953"/>
    </source>
</evidence>
<proteinExistence type="predicted"/>
<dbReference type="EMBL" id="SRYA01000195">
    <property type="protein sequence ID" value="TGY85272.1"/>
    <property type="molecule type" value="Genomic_DNA"/>
</dbReference>
<gene>
    <name evidence="1" type="ORF">E5329_28970</name>
</gene>
<accession>A0AC61RLL6</accession>
<protein>
    <submittedName>
        <fullName evidence="1">Radical SAM protein</fullName>
    </submittedName>
</protein>
<sequence>MSHCNKKMLSFFLTTRCNLCCSYCYNAKERNAIEEKTLPLEIAKAGIDWYFNQNDSRHIRFYGPGEPTQEFERLKEITAYAKAHPNRGEKVTIEIQTNGVFTEDVRNWALDNFNIMWMSFDGMKDIQSHNRPLNPLFSSLFNDRSSADVLEDNVKWLISNKGDRNLMVGARVTITDININRQTEMVDYFYDLGIRYVWTNPLFHSVGKVPVCLDEKKKQAYHFNMDLYLDNYLKAYEYAKSKGVFWGSFLAINFDGESPYHCRCCTPLSAPHLTPDGYISACDMVVLGEKPYHMSPFIVGKWDADTHEFWVDLEKVKVLENRKSTEMAHCRNCPVKLHCGGCCLGETVNEFGRLDGQNVVKCQCH</sequence>
<keyword evidence="2" id="KW-1185">Reference proteome</keyword>